<accession>A0A6B8MDL2</accession>
<evidence type="ECO:0000256" key="5">
    <source>
        <dbReference type="ARBA" id="ARBA00023125"/>
    </source>
</evidence>
<dbReference type="PROSITE" id="PS00045">
    <property type="entry name" value="HISTONE_LIKE"/>
    <property type="match status" value="1"/>
</dbReference>
<dbReference type="GO" id="GO:0006355">
    <property type="term" value="P:regulation of DNA-templated transcription"/>
    <property type="evidence" value="ECO:0007669"/>
    <property type="project" value="InterPro"/>
</dbReference>
<keyword evidence="5" id="KW-0238">DNA-binding</keyword>
<dbReference type="PANTHER" id="PTHR33175">
    <property type="entry name" value="DNA-BINDING PROTEIN HU"/>
    <property type="match status" value="1"/>
</dbReference>
<dbReference type="GO" id="GO:0006310">
    <property type="term" value="P:DNA recombination"/>
    <property type="evidence" value="ECO:0007669"/>
    <property type="project" value="UniProtKB-KW"/>
</dbReference>
<dbReference type="GO" id="GO:0003677">
    <property type="term" value="F:DNA binding"/>
    <property type="evidence" value="ECO:0007669"/>
    <property type="project" value="UniProtKB-KW"/>
</dbReference>
<keyword evidence="6" id="KW-0804">Transcription</keyword>
<keyword evidence="7" id="KW-0233">DNA recombination</keyword>
<dbReference type="PRINTS" id="PR01727">
    <property type="entry name" value="DNABINDINGHU"/>
</dbReference>
<keyword evidence="4" id="KW-0805">Transcription regulation</keyword>
<evidence type="ECO:0000256" key="3">
    <source>
        <dbReference type="ARBA" id="ARBA00022845"/>
    </source>
</evidence>
<dbReference type="Proteomes" id="UP000422569">
    <property type="component" value="Plasmid unnamed1"/>
</dbReference>
<evidence type="ECO:0000313" key="10">
    <source>
        <dbReference type="Proteomes" id="UP000422569"/>
    </source>
</evidence>
<dbReference type="SUPFAM" id="SSF47729">
    <property type="entry name" value="IHF-like DNA-binding proteins"/>
    <property type="match status" value="1"/>
</dbReference>
<comment type="similarity">
    <text evidence="1 8">Belongs to the bacterial histone-like protein family.</text>
</comment>
<evidence type="ECO:0000256" key="1">
    <source>
        <dbReference type="ARBA" id="ARBA00010529"/>
    </source>
</evidence>
<dbReference type="RefSeq" id="WP_051001098.1">
    <property type="nucleotide sequence ID" value="NZ_CP044332.1"/>
</dbReference>
<dbReference type="EMBL" id="CP044332">
    <property type="protein sequence ID" value="QGM99852.1"/>
    <property type="molecule type" value="Genomic_DNA"/>
</dbReference>
<dbReference type="Pfam" id="PF00216">
    <property type="entry name" value="Bac_DNA_binding"/>
    <property type="match status" value="1"/>
</dbReference>
<evidence type="ECO:0000256" key="2">
    <source>
        <dbReference type="ARBA" id="ARBA00018329"/>
    </source>
</evidence>
<dbReference type="InterPro" id="IPR010992">
    <property type="entry name" value="IHF-like_DNA-bd_dom_sf"/>
</dbReference>
<geneLocation type="plasmid" evidence="9">
    <name>unnamed1</name>
</geneLocation>
<dbReference type="KEGG" id="mpar:F7D14_19790"/>
<dbReference type="InterPro" id="IPR020816">
    <property type="entry name" value="Histone-like_DNA-bd_CS"/>
</dbReference>
<dbReference type="SMART" id="SM00411">
    <property type="entry name" value="BHL"/>
    <property type="match status" value="1"/>
</dbReference>
<dbReference type="InterPro" id="IPR005684">
    <property type="entry name" value="IHF_alpha"/>
</dbReference>
<dbReference type="CDD" id="cd13835">
    <property type="entry name" value="IHF_A"/>
    <property type="match status" value="1"/>
</dbReference>
<dbReference type="PANTHER" id="PTHR33175:SF2">
    <property type="entry name" value="INTEGRATION HOST FACTOR SUBUNIT ALPHA"/>
    <property type="match status" value="1"/>
</dbReference>
<proteinExistence type="inferred from homology"/>
<evidence type="ECO:0000256" key="8">
    <source>
        <dbReference type="RuleBase" id="RU003939"/>
    </source>
</evidence>
<dbReference type="GO" id="GO:0005829">
    <property type="term" value="C:cytosol"/>
    <property type="evidence" value="ECO:0007669"/>
    <property type="project" value="TreeGrafter"/>
</dbReference>
<protein>
    <recommendedName>
        <fullName evidence="2">Integration host factor subunit alpha</fullName>
    </recommendedName>
</protein>
<keyword evidence="9" id="KW-0614">Plasmid</keyword>
<evidence type="ECO:0000256" key="7">
    <source>
        <dbReference type="ARBA" id="ARBA00023172"/>
    </source>
</evidence>
<dbReference type="AlphaFoldDB" id="A0A6B8MDL2"/>
<reference evidence="9 10" key="1">
    <citation type="submission" date="2019-09" db="EMBL/GenBank/DDBJ databases">
        <title>Isolation and complete genome sequencing of Methylocystis species.</title>
        <authorList>
            <person name="Rumah B.L."/>
            <person name="Stead C.E."/>
            <person name="Stevens B.C."/>
            <person name="Minton N.P."/>
            <person name="Grosse-Honebrink A."/>
            <person name="Zhang Y."/>
        </authorList>
    </citation>
    <scope>NUCLEOTIDE SEQUENCE [LARGE SCALE GENOMIC DNA]</scope>
    <source>
        <strain evidence="9 10">BRCS2</strain>
        <plasmid evidence="9 10">unnamed1</plasmid>
    </source>
</reference>
<keyword evidence="10" id="KW-1185">Reference proteome</keyword>
<name>A0A6B8MDL2_9HYPH</name>
<sequence length="92" mass="9857">MRAAVYDACAGLARREAADLVDLVLAEIAETLVSGEAVKLRGFGAFNVRCKRPRVGRNPKTKTPAPIVARRVLTFKAAPGLIALLNQPPAEF</sequence>
<keyword evidence="3" id="KW-0810">Translation regulation</keyword>
<evidence type="ECO:0000313" key="9">
    <source>
        <dbReference type="EMBL" id="QGM99852.1"/>
    </source>
</evidence>
<dbReference type="GO" id="GO:0006417">
    <property type="term" value="P:regulation of translation"/>
    <property type="evidence" value="ECO:0007669"/>
    <property type="project" value="UniProtKB-KW"/>
</dbReference>
<gene>
    <name evidence="9" type="ORF">F7D14_19790</name>
</gene>
<dbReference type="GO" id="GO:0030527">
    <property type="term" value="F:structural constituent of chromatin"/>
    <property type="evidence" value="ECO:0007669"/>
    <property type="project" value="InterPro"/>
</dbReference>
<organism evidence="9 10">
    <name type="scientific">Methylocystis parvus</name>
    <dbReference type="NCBI Taxonomy" id="134"/>
    <lineage>
        <taxon>Bacteria</taxon>
        <taxon>Pseudomonadati</taxon>
        <taxon>Pseudomonadota</taxon>
        <taxon>Alphaproteobacteria</taxon>
        <taxon>Hyphomicrobiales</taxon>
        <taxon>Methylocystaceae</taxon>
        <taxon>Methylocystis</taxon>
    </lineage>
</organism>
<evidence type="ECO:0000256" key="4">
    <source>
        <dbReference type="ARBA" id="ARBA00023015"/>
    </source>
</evidence>
<evidence type="ECO:0000256" key="6">
    <source>
        <dbReference type="ARBA" id="ARBA00023163"/>
    </source>
</evidence>
<dbReference type="GO" id="GO:0009893">
    <property type="term" value="P:positive regulation of metabolic process"/>
    <property type="evidence" value="ECO:0007669"/>
    <property type="project" value="UniProtKB-ARBA"/>
</dbReference>
<dbReference type="Gene3D" id="4.10.520.10">
    <property type="entry name" value="IHF-like DNA-binding proteins"/>
    <property type="match status" value="1"/>
</dbReference>
<dbReference type="InterPro" id="IPR000119">
    <property type="entry name" value="Hist_DNA-bd"/>
</dbReference>